<sequence>MYKKVKIDGFQAHIPESTLTSEVVEDMLRPAYEKLNLSKGRLEMFTGIKERRYWPLEKRPSEASAEAAEKLLTRLNIDRDDIDIVIHCSVCRDFLEPATASVVHNLLGLKPQAMNFDISNACLGVITGMKVVADMIEAGTIKKGLLVSGEIGFPLLKQTIDHLNSQEHLRRQDFKPHFASLTIGSCASAVILSHEDHAVDDSHKLLAINSYSNTAQNDLCQGGHNNSSSNGPLMQTDSEALLTAGVETASKAWPSFLEECQWSIADIDRCCTHQVGSAHTRLLFEKLGLSTDLDYQTFDKLGNCGSASLPATTALAAEAGHLQKGHKIALLGIGSGINCSLCAIEW</sequence>
<protein>
    <submittedName>
        <fullName evidence="5">3-oxoacyl-ACP synthase III</fullName>
    </submittedName>
</protein>
<keyword evidence="2" id="KW-0012">Acyltransferase</keyword>
<dbReference type="Gene3D" id="3.40.47.10">
    <property type="match status" value="2"/>
</dbReference>
<reference evidence="5 6" key="1">
    <citation type="submission" date="2023-02" db="EMBL/GenBank/DDBJ databases">
        <title>Genome sequence of Lentisphaera profundi SAORIC-696.</title>
        <authorList>
            <person name="Kim e."/>
            <person name="Cho J.-C."/>
            <person name="Choi A."/>
            <person name="Kang I."/>
        </authorList>
    </citation>
    <scope>NUCLEOTIDE SEQUENCE [LARGE SCALE GENOMIC DNA]</scope>
    <source>
        <strain evidence="5 6">SAORIC-696</strain>
    </source>
</reference>
<dbReference type="NCBIfam" id="NF006720">
    <property type="entry name" value="PRK09258.1"/>
    <property type="match status" value="1"/>
</dbReference>
<evidence type="ECO:0000259" key="3">
    <source>
        <dbReference type="Pfam" id="PF08541"/>
    </source>
</evidence>
<dbReference type="PANTHER" id="PTHR34069:SF3">
    <property type="entry name" value="ACYL-COA:ACYL-COA ALKYLTRANSFERASE"/>
    <property type="match status" value="1"/>
</dbReference>
<proteinExistence type="predicted"/>
<evidence type="ECO:0000256" key="2">
    <source>
        <dbReference type="ARBA" id="ARBA00023315"/>
    </source>
</evidence>
<dbReference type="InterPro" id="IPR013751">
    <property type="entry name" value="ACP_syn_III_N"/>
</dbReference>
<accession>A0ABY7VP03</accession>
<feature type="domain" description="Beta-ketoacyl-[acyl-carrier-protein] synthase III C-terminal" evidence="3">
    <location>
        <begin position="257"/>
        <end position="346"/>
    </location>
</feature>
<name>A0ABY7VP03_9BACT</name>
<feature type="domain" description="Beta-ketoacyl-[acyl-carrier-protein] synthase III N-terminal" evidence="4">
    <location>
        <begin position="116"/>
        <end position="151"/>
    </location>
</feature>
<evidence type="ECO:0000313" key="6">
    <source>
        <dbReference type="Proteomes" id="UP001214250"/>
    </source>
</evidence>
<dbReference type="InterPro" id="IPR016039">
    <property type="entry name" value="Thiolase-like"/>
</dbReference>
<dbReference type="Pfam" id="PF08545">
    <property type="entry name" value="ACP_syn_III"/>
    <property type="match status" value="1"/>
</dbReference>
<keyword evidence="6" id="KW-1185">Reference proteome</keyword>
<dbReference type="RefSeq" id="WP_274149740.1">
    <property type="nucleotide sequence ID" value="NZ_CP117811.1"/>
</dbReference>
<evidence type="ECO:0000313" key="5">
    <source>
        <dbReference type="EMBL" id="WDE95883.1"/>
    </source>
</evidence>
<keyword evidence="1" id="KW-0808">Transferase</keyword>
<gene>
    <name evidence="5" type="ORF">PQO03_09155</name>
</gene>
<organism evidence="5 6">
    <name type="scientific">Lentisphaera profundi</name>
    <dbReference type="NCBI Taxonomy" id="1658616"/>
    <lineage>
        <taxon>Bacteria</taxon>
        <taxon>Pseudomonadati</taxon>
        <taxon>Lentisphaerota</taxon>
        <taxon>Lentisphaeria</taxon>
        <taxon>Lentisphaerales</taxon>
        <taxon>Lentisphaeraceae</taxon>
        <taxon>Lentisphaera</taxon>
    </lineage>
</organism>
<evidence type="ECO:0000259" key="4">
    <source>
        <dbReference type="Pfam" id="PF08545"/>
    </source>
</evidence>
<dbReference type="SUPFAM" id="SSF53901">
    <property type="entry name" value="Thiolase-like"/>
    <property type="match status" value="1"/>
</dbReference>
<dbReference type="Proteomes" id="UP001214250">
    <property type="component" value="Chromosome 1"/>
</dbReference>
<dbReference type="EMBL" id="CP117811">
    <property type="protein sequence ID" value="WDE95883.1"/>
    <property type="molecule type" value="Genomic_DNA"/>
</dbReference>
<dbReference type="InterPro" id="IPR013747">
    <property type="entry name" value="ACP_syn_III_C"/>
</dbReference>
<dbReference type="PANTHER" id="PTHR34069">
    <property type="entry name" value="3-OXOACYL-[ACYL-CARRIER-PROTEIN] SYNTHASE 3"/>
    <property type="match status" value="1"/>
</dbReference>
<evidence type="ECO:0000256" key="1">
    <source>
        <dbReference type="ARBA" id="ARBA00022679"/>
    </source>
</evidence>
<dbReference type="Pfam" id="PF08541">
    <property type="entry name" value="ACP_syn_III_C"/>
    <property type="match status" value="1"/>
</dbReference>